<protein>
    <submittedName>
        <fullName evidence="2">Uncharacterized protein</fullName>
    </submittedName>
</protein>
<dbReference type="Proteomes" id="UP001160148">
    <property type="component" value="Unassembled WGS sequence"/>
</dbReference>
<evidence type="ECO:0000313" key="3">
    <source>
        <dbReference type="Proteomes" id="UP001160148"/>
    </source>
</evidence>
<feature type="compositionally biased region" description="Polar residues" evidence="1">
    <location>
        <begin position="10"/>
        <end position="38"/>
    </location>
</feature>
<dbReference type="AlphaFoldDB" id="A0AAV0W3X6"/>
<dbReference type="EMBL" id="CARXXK010000001">
    <property type="protein sequence ID" value="CAI6350501.1"/>
    <property type="molecule type" value="Genomic_DNA"/>
</dbReference>
<reference evidence="2 3" key="1">
    <citation type="submission" date="2023-01" db="EMBL/GenBank/DDBJ databases">
        <authorList>
            <person name="Whitehead M."/>
        </authorList>
    </citation>
    <scope>NUCLEOTIDE SEQUENCE [LARGE SCALE GENOMIC DNA]</scope>
</reference>
<sequence length="307" mass="35236">MDKKKIKLLNTGTTQKKPTSRSNVSNISMTPNNNTPKNVNHRSKSNLTTLKDSDAVRRLKSISTNVTLERNGSMPNLNATGNRLQLDKTTKLRFAYDKYLSSLEAKYVFQKIEKNISSNVNEQKKVFRDEFDILKGQLVTLSNELEKINGLKTEKKLIDQKIEALEMINKALVFNDSDEEIMTLFSSTASKVVLKNFKQLDESDLNAVKILLNEIIEPLKLLDYENKIYVRIQLKDSLIKVAMLTKELDTLKLKCEKLFDEQDSLLNYNKSHKILKAQFGENPDTNLLPTTSNLVEEVENMLNEMEW</sequence>
<keyword evidence="3" id="KW-1185">Reference proteome</keyword>
<evidence type="ECO:0000256" key="1">
    <source>
        <dbReference type="SAM" id="MobiDB-lite"/>
    </source>
</evidence>
<name>A0AAV0W3X6_9HEMI</name>
<comment type="caution">
    <text evidence="2">The sequence shown here is derived from an EMBL/GenBank/DDBJ whole genome shotgun (WGS) entry which is preliminary data.</text>
</comment>
<organism evidence="2 3">
    <name type="scientific">Macrosiphum euphorbiae</name>
    <name type="common">potato aphid</name>
    <dbReference type="NCBI Taxonomy" id="13131"/>
    <lineage>
        <taxon>Eukaryota</taxon>
        <taxon>Metazoa</taxon>
        <taxon>Ecdysozoa</taxon>
        <taxon>Arthropoda</taxon>
        <taxon>Hexapoda</taxon>
        <taxon>Insecta</taxon>
        <taxon>Pterygota</taxon>
        <taxon>Neoptera</taxon>
        <taxon>Paraneoptera</taxon>
        <taxon>Hemiptera</taxon>
        <taxon>Sternorrhyncha</taxon>
        <taxon>Aphidomorpha</taxon>
        <taxon>Aphidoidea</taxon>
        <taxon>Aphididae</taxon>
        <taxon>Macrosiphini</taxon>
        <taxon>Macrosiphum</taxon>
    </lineage>
</organism>
<feature type="region of interest" description="Disordered" evidence="1">
    <location>
        <begin position="1"/>
        <end position="47"/>
    </location>
</feature>
<evidence type="ECO:0000313" key="2">
    <source>
        <dbReference type="EMBL" id="CAI6350501.1"/>
    </source>
</evidence>
<proteinExistence type="predicted"/>
<gene>
    <name evidence="2" type="ORF">MEUPH1_LOCUS6950</name>
</gene>
<accession>A0AAV0W3X6</accession>